<gene>
    <name evidence="1" type="ORF">MILVUS5_LOCUS5917</name>
</gene>
<evidence type="ECO:0000313" key="1">
    <source>
        <dbReference type="EMBL" id="CAJ2635169.1"/>
    </source>
</evidence>
<sequence>MEYREWDPFKSRFAAAILSGAQDISIKPGSRVLVLNSRDDALSGMTISHISDIVGPQGMVYVVEEASHSLLTMASKRFNIIPIVYGEIPHKYRMLINVVDVLFAALDSPKERYFDKIWSEMEAVVDRLLVLGVLNLYDFFRFAVNFTYVEAYGVVLATIPEIVVPMMARSVNVGHTPGVLEGDAFLYRCQMVLVGLHQDWIRGISLGMDGYDEVETCCVAIFPLHDFLVNENSFIYGGEGGFLREAHMLHMRVLADQDWQSPGNFALLRSMDCATAVRLVHTAKFSGSTTLGTEQGRWQAELSQAAIELIWIVANLGRASTLVASYAATPTLRRIERAAIAAATPITNLQGNSCS</sequence>
<name>A0ACB0ITJ9_TRIPR</name>
<organism evidence="1 2">
    <name type="scientific">Trifolium pratense</name>
    <name type="common">Red clover</name>
    <dbReference type="NCBI Taxonomy" id="57577"/>
    <lineage>
        <taxon>Eukaryota</taxon>
        <taxon>Viridiplantae</taxon>
        <taxon>Streptophyta</taxon>
        <taxon>Embryophyta</taxon>
        <taxon>Tracheophyta</taxon>
        <taxon>Spermatophyta</taxon>
        <taxon>Magnoliopsida</taxon>
        <taxon>eudicotyledons</taxon>
        <taxon>Gunneridae</taxon>
        <taxon>Pentapetalae</taxon>
        <taxon>rosids</taxon>
        <taxon>fabids</taxon>
        <taxon>Fabales</taxon>
        <taxon>Fabaceae</taxon>
        <taxon>Papilionoideae</taxon>
        <taxon>50 kb inversion clade</taxon>
        <taxon>NPAAA clade</taxon>
        <taxon>Hologalegina</taxon>
        <taxon>IRL clade</taxon>
        <taxon>Trifolieae</taxon>
        <taxon>Trifolium</taxon>
    </lineage>
</organism>
<dbReference type="EMBL" id="CASHSV030000002">
    <property type="protein sequence ID" value="CAJ2635169.1"/>
    <property type="molecule type" value="Genomic_DNA"/>
</dbReference>
<accession>A0ACB0ITJ9</accession>
<protein>
    <submittedName>
        <fullName evidence="1">Uncharacterized protein</fullName>
    </submittedName>
</protein>
<comment type="caution">
    <text evidence="1">The sequence shown here is derived from an EMBL/GenBank/DDBJ whole genome shotgun (WGS) entry which is preliminary data.</text>
</comment>
<keyword evidence="2" id="KW-1185">Reference proteome</keyword>
<evidence type="ECO:0000313" key="2">
    <source>
        <dbReference type="Proteomes" id="UP001177021"/>
    </source>
</evidence>
<dbReference type="Proteomes" id="UP001177021">
    <property type="component" value="Unassembled WGS sequence"/>
</dbReference>
<proteinExistence type="predicted"/>
<reference evidence="1" key="1">
    <citation type="submission" date="2023-10" db="EMBL/GenBank/DDBJ databases">
        <authorList>
            <person name="Rodriguez Cubillos JULIANA M."/>
            <person name="De Vega J."/>
        </authorList>
    </citation>
    <scope>NUCLEOTIDE SEQUENCE</scope>
</reference>